<protein>
    <submittedName>
        <fullName evidence="1">Uncharacterized protein</fullName>
    </submittedName>
</protein>
<reference evidence="2" key="1">
    <citation type="journal article" date="2019" name="Int. J. Syst. Evol. Microbiol.">
        <title>The Global Catalogue of Microorganisms (GCM) 10K type strain sequencing project: providing services to taxonomists for standard genome sequencing and annotation.</title>
        <authorList>
            <consortium name="The Broad Institute Genomics Platform"/>
            <consortium name="The Broad Institute Genome Sequencing Center for Infectious Disease"/>
            <person name="Wu L."/>
            <person name="Ma J."/>
        </authorList>
    </citation>
    <scope>NUCLEOTIDE SEQUENCE [LARGE SCALE GENOMIC DNA]</scope>
    <source>
        <strain evidence="2">CGMCC 4.7198</strain>
    </source>
</reference>
<gene>
    <name evidence="1" type="ORF">ACFQZP_47510</name>
</gene>
<dbReference type="RefSeq" id="WP_381263677.1">
    <property type="nucleotide sequence ID" value="NZ_JBHTBI010000082.1"/>
</dbReference>
<name>A0ABW2VYN2_9ACTN</name>
<proteinExistence type="predicted"/>
<evidence type="ECO:0000313" key="2">
    <source>
        <dbReference type="Proteomes" id="UP001596957"/>
    </source>
</evidence>
<comment type="caution">
    <text evidence="1">The sequence shown here is derived from an EMBL/GenBank/DDBJ whole genome shotgun (WGS) entry which is preliminary data.</text>
</comment>
<dbReference type="EMBL" id="JBHTEC010000008">
    <property type="protein sequence ID" value="MFD0289119.1"/>
    <property type="molecule type" value="Genomic_DNA"/>
</dbReference>
<evidence type="ECO:0000313" key="1">
    <source>
        <dbReference type="EMBL" id="MFD0289119.1"/>
    </source>
</evidence>
<sequence length="334" mass="36031">MRVFTNERGERVPGLHQFGAVRSTVVYDIFKFTCDDDGGHARGGALPDRAAYQAQVHAYIEQFGGEPGAPVVLDFEDILLTELSGRAARHALDLWKRLIIWTKETVPGSPVGMYGFDWKPENRELTRELYEDGLLDLFAPEAYWWPDQTRTTWTDRFAAAVGHARALAPGKPVHPYFHPQYIGGGELPPDVWSYSADRFRELADGVVIWEPSTTNAGSPATGWVSRYAQEWGHASGAAGPLTVTLGSVAAVRGSTVTARLTVTNVSATATGAAPIDSADASFDTPVVPALPPGAAWTCAAGITVPPHHAYSTIPLRLVLGAQEVCLGVVVDRVE</sequence>
<organism evidence="1 2">
    <name type="scientific">Streptomyces lutosisoli</name>
    <dbReference type="NCBI Taxonomy" id="2665721"/>
    <lineage>
        <taxon>Bacteria</taxon>
        <taxon>Bacillati</taxon>
        <taxon>Actinomycetota</taxon>
        <taxon>Actinomycetes</taxon>
        <taxon>Kitasatosporales</taxon>
        <taxon>Streptomycetaceae</taxon>
        <taxon>Streptomyces</taxon>
    </lineage>
</organism>
<accession>A0ABW2VYN2</accession>
<dbReference type="Proteomes" id="UP001596957">
    <property type="component" value="Unassembled WGS sequence"/>
</dbReference>
<keyword evidence="2" id="KW-1185">Reference proteome</keyword>